<dbReference type="GO" id="GO:0016020">
    <property type="term" value="C:membrane"/>
    <property type="evidence" value="ECO:0007669"/>
    <property type="project" value="UniProtKB-SubCell"/>
</dbReference>
<keyword evidence="9" id="KW-1185">Reference proteome</keyword>
<comment type="subcellular location">
    <subcellularLocation>
        <location evidence="1">Membrane</location>
        <topology evidence="1">Multi-pass membrane protein</topology>
    </subcellularLocation>
</comment>
<gene>
    <name evidence="8" type="ORF">LshimejAT787_0805300</name>
</gene>
<protein>
    <submittedName>
        <fullName evidence="8">Membrane-associating domain containing protein</fullName>
    </submittedName>
</protein>
<evidence type="ECO:0000259" key="7">
    <source>
        <dbReference type="Pfam" id="PF01284"/>
    </source>
</evidence>
<evidence type="ECO:0000256" key="4">
    <source>
        <dbReference type="ARBA" id="ARBA00023136"/>
    </source>
</evidence>
<dbReference type="OrthoDB" id="2218151at2759"/>
<sequence length="373" mass="40196">MGVLDKITGLASRLGPSQTTKPAGIGHGHGMVMDDNMIVSKPAIVFHSSQIFFNFLAMACYASVASFQAKWKVGPSGLSGFALFISIAGMFLSTFMMMVPVVYEKYDKAVRLARALKEVRVGFILTGVGTVASLLIAFIVTISAWTQPGCKNPDNDPHKDLGDDFKKGLDGFCSTKKAAAIFFWLAFGFWLASLILLILDWRSGKLHTGHAGPRDPPFTRPEMTQDLEDGLAEEEEEEDQNDGYARVPRPNSYAPSSNSHPSRYDNTFAAAPAAGSPFGDENRYNPPGSSNAPPSSYAAGRPSMDAYGAFSDPAPSGFASSTMQQQQQVQEPPRMSRTMQYADPYAAVRASIAGGGHGGQSVPPSYESYQGYR</sequence>
<keyword evidence="3 6" id="KW-1133">Transmembrane helix</keyword>
<dbReference type="Pfam" id="PF01284">
    <property type="entry name" value="MARVEL"/>
    <property type="match status" value="1"/>
</dbReference>
<name>A0A9P3UMP0_LYOSH</name>
<evidence type="ECO:0000256" key="3">
    <source>
        <dbReference type="ARBA" id="ARBA00022989"/>
    </source>
</evidence>
<feature type="compositionally biased region" description="Low complexity" evidence="5">
    <location>
        <begin position="284"/>
        <end position="300"/>
    </location>
</feature>
<dbReference type="AlphaFoldDB" id="A0A9P3UMP0"/>
<accession>A0A9P3UMP0</accession>
<feature type="transmembrane region" description="Helical" evidence="6">
    <location>
        <begin position="51"/>
        <end position="69"/>
    </location>
</feature>
<feature type="transmembrane region" description="Helical" evidence="6">
    <location>
        <begin position="81"/>
        <end position="103"/>
    </location>
</feature>
<feature type="domain" description="MARVEL" evidence="7">
    <location>
        <begin position="42"/>
        <end position="196"/>
    </location>
</feature>
<organism evidence="8 9">
    <name type="scientific">Lyophyllum shimeji</name>
    <name type="common">Hon-shimeji</name>
    <name type="synonym">Tricholoma shimeji</name>
    <dbReference type="NCBI Taxonomy" id="47721"/>
    <lineage>
        <taxon>Eukaryota</taxon>
        <taxon>Fungi</taxon>
        <taxon>Dikarya</taxon>
        <taxon>Basidiomycota</taxon>
        <taxon>Agaricomycotina</taxon>
        <taxon>Agaricomycetes</taxon>
        <taxon>Agaricomycetidae</taxon>
        <taxon>Agaricales</taxon>
        <taxon>Tricholomatineae</taxon>
        <taxon>Lyophyllaceae</taxon>
        <taxon>Lyophyllum</taxon>
    </lineage>
</organism>
<proteinExistence type="predicted"/>
<evidence type="ECO:0000313" key="8">
    <source>
        <dbReference type="EMBL" id="GLB40659.1"/>
    </source>
</evidence>
<evidence type="ECO:0000313" key="9">
    <source>
        <dbReference type="Proteomes" id="UP001063166"/>
    </source>
</evidence>
<dbReference type="Proteomes" id="UP001063166">
    <property type="component" value="Unassembled WGS sequence"/>
</dbReference>
<comment type="caution">
    <text evidence="8">The sequence shown here is derived from an EMBL/GenBank/DDBJ whole genome shotgun (WGS) entry which is preliminary data.</text>
</comment>
<evidence type="ECO:0000256" key="2">
    <source>
        <dbReference type="ARBA" id="ARBA00022692"/>
    </source>
</evidence>
<feature type="transmembrane region" description="Helical" evidence="6">
    <location>
        <begin position="178"/>
        <end position="199"/>
    </location>
</feature>
<feature type="compositionally biased region" description="Acidic residues" evidence="5">
    <location>
        <begin position="228"/>
        <end position="241"/>
    </location>
</feature>
<keyword evidence="2 6" id="KW-0812">Transmembrane</keyword>
<evidence type="ECO:0000256" key="1">
    <source>
        <dbReference type="ARBA" id="ARBA00004141"/>
    </source>
</evidence>
<dbReference type="InterPro" id="IPR008253">
    <property type="entry name" value="Marvel"/>
</dbReference>
<feature type="region of interest" description="Disordered" evidence="5">
    <location>
        <begin position="228"/>
        <end position="339"/>
    </location>
</feature>
<keyword evidence="4 6" id="KW-0472">Membrane</keyword>
<feature type="transmembrane region" description="Helical" evidence="6">
    <location>
        <begin position="123"/>
        <end position="145"/>
    </location>
</feature>
<evidence type="ECO:0000256" key="6">
    <source>
        <dbReference type="SAM" id="Phobius"/>
    </source>
</evidence>
<feature type="region of interest" description="Disordered" evidence="5">
    <location>
        <begin position="351"/>
        <end position="373"/>
    </location>
</feature>
<feature type="compositionally biased region" description="Polar residues" evidence="5">
    <location>
        <begin position="253"/>
        <end position="265"/>
    </location>
</feature>
<evidence type="ECO:0000256" key="5">
    <source>
        <dbReference type="SAM" id="MobiDB-lite"/>
    </source>
</evidence>
<reference evidence="8" key="1">
    <citation type="submission" date="2022-07" db="EMBL/GenBank/DDBJ databases">
        <title>The genome of Lyophyllum shimeji provides insight into the initial evolution of ectomycorrhizal fungal genome.</title>
        <authorList>
            <person name="Kobayashi Y."/>
            <person name="Shibata T."/>
            <person name="Hirakawa H."/>
            <person name="Shigenobu S."/>
            <person name="Nishiyama T."/>
            <person name="Yamada A."/>
            <person name="Hasebe M."/>
            <person name="Kawaguchi M."/>
        </authorList>
    </citation>
    <scope>NUCLEOTIDE SEQUENCE</scope>
    <source>
        <strain evidence="8">AT787</strain>
    </source>
</reference>
<dbReference type="EMBL" id="BRPK01000008">
    <property type="protein sequence ID" value="GLB40659.1"/>
    <property type="molecule type" value="Genomic_DNA"/>
</dbReference>